<sequence length="98" mass="11178">MKVSEITLSDICRQIREDEAYLTEDDRQYLVILQKAAMEYVKGYTGLDDAAIDVHEDITIAVLVIISDMYDNRQMTVDKGNVNRVVDTILGMYCVNLL</sequence>
<dbReference type="NCBIfam" id="TIGR01560">
    <property type="entry name" value="put_DNA_pack"/>
    <property type="match status" value="1"/>
</dbReference>
<reference evidence="1 2" key="1">
    <citation type="submission" date="2018-08" db="EMBL/GenBank/DDBJ databases">
        <title>A genome reference for cultivated species of the human gut microbiota.</title>
        <authorList>
            <person name="Zou Y."/>
            <person name="Xue W."/>
            <person name="Luo G."/>
        </authorList>
    </citation>
    <scope>NUCLEOTIDE SEQUENCE [LARGE SCALE GENOMIC DNA]</scope>
    <source>
        <strain evidence="1 2">AF26-4BH</strain>
    </source>
</reference>
<gene>
    <name evidence="1" type="ORF">DWY69_20790</name>
</gene>
<dbReference type="Gene3D" id="1.10.3230.30">
    <property type="entry name" value="Phage gp6-like head-tail connector protein"/>
    <property type="match status" value="1"/>
</dbReference>
<organism evidence="1 2">
    <name type="scientific">Eisenbergiella massiliensis</name>
    <dbReference type="NCBI Taxonomy" id="1720294"/>
    <lineage>
        <taxon>Bacteria</taxon>
        <taxon>Bacillati</taxon>
        <taxon>Bacillota</taxon>
        <taxon>Clostridia</taxon>
        <taxon>Lachnospirales</taxon>
        <taxon>Lachnospiraceae</taxon>
        <taxon>Eisenbergiella</taxon>
    </lineage>
</organism>
<protein>
    <submittedName>
        <fullName evidence="1">Phage gp6-like head-tail connector protein</fullName>
    </submittedName>
</protein>
<dbReference type="RefSeq" id="WP_117531323.1">
    <property type="nucleotide sequence ID" value="NZ_JBKXRP010000034.1"/>
</dbReference>
<dbReference type="CDD" id="cd08054">
    <property type="entry name" value="gp6"/>
    <property type="match status" value="1"/>
</dbReference>
<dbReference type="Proteomes" id="UP000261166">
    <property type="component" value="Unassembled WGS sequence"/>
</dbReference>
<dbReference type="OrthoDB" id="2057546at2"/>
<accession>A0A3E3ILX8</accession>
<name>A0A3E3ILX8_9FIRM</name>
<evidence type="ECO:0000313" key="1">
    <source>
        <dbReference type="EMBL" id="RGE68077.1"/>
    </source>
</evidence>
<dbReference type="InterPro" id="IPR021146">
    <property type="entry name" value="Phage_gp6-like_head-tail"/>
</dbReference>
<dbReference type="AlphaFoldDB" id="A0A3E3ILX8"/>
<dbReference type="Pfam" id="PF05135">
    <property type="entry name" value="Phage_connect_1"/>
    <property type="match status" value="1"/>
</dbReference>
<comment type="caution">
    <text evidence="1">The sequence shown here is derived from an EMBL/GenBank/DDBJ whole genome shotgun (WGS) entry which is preliminary data.</text>
</comment>
<dbReference type="EMBL" id="QVLU01000021">
    <property type="protein sequence ID" value="RGE68077.1"/>
    <property type="molecule type" value="Genomic_DNA"/>
</dbReference>
<proteinExistence type="predicted"/>
<evidence type="ECO:0000313" key="2">
    <source>
        <dbReference type="Proteomes" id="UP000261166"/>
    </source>
</evidence>
<dbReference type="InterPro" id="IPR006450">
    <property type="entry name" value="Phage_HK97_gp6-like"/>
</dbReference>